<dbReference type="EC" id="3.1.-.-" evidence="9"/>
<dbReference type="Pfam" id="PF09827">
    <property type="entry name" value="CRISPR_Cas2"/>
    <property type="match status" value="1"/>
</dbReference>
<dbReference type="HAMAP" id="MF_01471">
    <property type="entry name" value="Cas2"/>
    <property type="match status" value="1"/>
</dbReference>
<dbReference type="KEGG" id="mamp:MAMA39_07100"/>
<sequence>MISSYRSMRIILMFDLPSVEDYEKKEYSQFRKALLRNGYSMMQYSIYIKASNLQVDLKKEIAKFKDKIPRDGNIRMIAITEKQYQAMEIVLGNKKIDEIYNNSERYVKI</sequence>
<accession>A0A292IJW4</accession>
<gene>
    <name evidence="9" type="primary">cas2</name>
    <name evidence="10" type="ORF">MAMA39_07100</name>
</gene>
<evidence type="ECO:0000256" key="4">
    <source>
        <dbReference type="ARBA" id="ARBA00022723"/>
    </source>
</evidence>
<proteinExistence type="inferred from homology"/>
<evidence type="ECO:0000256" key="7">
    <source>
        <dbReference type="ARBA" id="ARBA00022842"/>
    </source>
</evidence>
<dbReference type="GO" id="GO:0004521">
    <property type="term" value="F:RNA endonuclease activity"/>
    <property type="evidence" value="ECO:0007669"/>
    <property type="project" value="InterPro"/>
</dbReference>
<dbReference type="GO" id="GO:0046872">
    <property type="term" value="F:metal ion binding"/>
    <property type="evidence" value="ECO:0007669"/>
    <property type="project" value="UniProtKB-UniRule"/>
</dbReference>
<dbReference type="NCBIfam" id="TIGR01573">
    <property type="entry name" value="cas2"/>
    <property type="match status" value="1"/>
</dbReference>
<feature type="binding site" evidence="9">
    <location>
        <position position="15"/>
    </location>
    <ligand>
        <name>Mg(2+)</name>
        <dbReference type="ChEBI" id="CHEBI:18420"/>
        <note>catalytic</note>
    </ligand>
</feature>
<dbReference type="RefSeq" id="WP_343251457.1">
    <property type="nucleotide sequence ID" value="NZ_HG937516.1"/>
</dbReference>
<keyword evidence="11" id="KW-1185">Reference proteome</keyword>
<keyword evidence="7 9" id="KW-0460">Magnesium</keyword>
<evidence type="ECO:0000313" key="10">
    <source>
        <dbReference type="EMBL" id="CDN40827.1"/>
    </source>
</evidence>
<evidence type="ECO:0000256" key="6">
    <source>
        <dbReference type="ARBA" id="ARBA00022801"/>
    </source>
</evidence>
<keyword evidence="5 9" id="KW-0255">Endonuclease</keyword>
<evidence type="ECO:0000256" key="5">
    <source>
        <dbReference type="ARBA" id="ARBA00022759"/>
    </source>
</evidence>
<evidence type="ECO:0000256" key="3">
    <source>
        <dbReference type="ARBA" id="ARBA00022722"/>
    </source>
</evidence>
<keyword evidence="8 9" id="KW-0051">Antiviral defense</keyword>
<organism evidence="10 11">
    <name type="scientific">Mycoplasma amphoriforme A39</name>
    <dbReference type="NCBI Taxonomy" id="572419"/>
    <lineage>
        <taxon>Bacteria</taxon>
        <taxon>Bacillati</taxon>
        <taxon>Mycoplasmatota</taxon>
        <taxon>Mollicutes</taxon>
        <taxon>Mycoplasmataceae</taxon>
        <taxon>Mycoplasma</taxon>
    </lineage>
</organism>
<protein>
    <recommendedName>
        <fullName evidence="9">CRISPR-associated endoribonuclease Cas2</fullName>
        <ecNumber evidence="9">3.1.-.-</ecNumber>
    </recommendedName>
</protein>
<evidence type="ECO:0000313" key="11">
    <source>
        <dbReference type="Proteomes" id="UP000261764"/>
    </source>
</evidence>
<evidence type="ECO:0000256" key="9">
    <source>
        <dbReference type="HAMAP-Rule" id="MF_01471"/>
    </source>
</evidence>
<comment type="cofactor">
    <cofactor evidence="1 9">
        <name>Mg(2+)</name>
        <dbReference type="ChEBI" id="CHEBI:18420"/>
    </cofactor>
</comment>
<reference evidence="10 11" key="1">
    <citation type="journal article" date="2015" name="Clin. Infect. Dis.">
        <title>Genomic Investigations unmask Mycoplasma amphoriforme, a new respiratory pathogen.</title>
        <authorList>
            <person name="Gillespie S.H."/>
            <person name="Ling C.L."/>
            <person name="Oravcova K."/>
            <person name="Pinheiro M."/>
            <person name="Wells L."/>
            <person name="Bryant J.M."/>
            <person name="McHugh T.D."/>
            <person name="Bebear C."/>
            <person name="Webster D."/>
            <person name="Harris S.R."/>
            <person name="Seth-Smith H.M."/>
            <person name="Thomson N.R."/>
        </authorList>
    </citation>
    <scope>NUCLEOTIDE SEQUENCE [LARGE SCALE GENOMIC DNA]</scope>
    <source>
        <strain evidence="10 11">A39</strain>
    </source>
</reference>
<keyword evidence="4 9" id="KW-0479">Metal-binding</keyword>
<dbReference type="GO" id="GO:0016787">
    <property type="term" value="F:hydrolase activity"/>
    <property type="evidence" value="ECO:0007669"/>
    <property type="project" value="UniProtKB-KW"/>
</dbReference>
<dbReference type="EMBL" id="HG937516">
    <property type="protein sequence ID" value="CDN40827.1"/>
    <property type="molecule type" value="Genomic_DNA"/>
</dbReference>
<dbReference type="InterPro" id="IPR021127">
    <property type="entry name" value="CRISPR_associated_Cas2"/>
</dbReference>
<evidence type="ECO:0000256" key="1">
    <source>
        <dbReference type="ARBA" id="ARBA00001946"/>
    </source>
</evidence>
<dbReference type="GO" id="GO:0051607">
    <property type="term" value="P:defense response to virus"/>
    <property type="evidence" value="ECO:0007669"/>
    <property type="project" value="UniProtKB-UniRule"/>
</dbReference>
<dbReference type="SUPFAM" id="SSF143430">
    <property type="entry name" value="TTP0101/SSO1404-like"/>
    <property type="match status" value="1"/>
</dbReference>
<keyword evidence="3 9" id="KW-0540">Nuclease</keyword>
<comment type="similarity">
    <text evidence="2 9">Belongs to the CRISPR-associated endoribonuclease Cas2 protein family.</text>
</comment>
<keyword evidence="6 9" id="KW-0378">Hydrolase</keyword>
<dbReference type="Proteomes" id="UP000261764">
    <property type="component" value="Chromosome I"/>
</dbReference>
<dbReference type="GO" id="GO:0043571">
    <property type="term" value="P:maintenance of CRISPR repeat elements"/>
    <property type="evidence" value="ECO:0007669"/>
    <property type="project" value="UniProtKB-UniRule"/>
</dbReference>
<evidence type="ECO:0000256" key="8">
    <source>
        <dbReference type="ARBA" id="ARBA00023118"/>
    </source>
</evidence>
<comment type="subunit">
    <text evidence="9">Homodimer, forms a heterotetramer with a Cas1 homodimer.</text>
</comment>
<dbReference type="AlphaFoldDB" id="A0A292IJW4"/>
<dbReference type="InterPro" id="IPR019199">
    <property type="entry name" value="Virulence_VapD/CRISPR_Cas2"/>
</dbReference>
<evidence type="ECO:0000256" key="2">
    <source>
        <dbReference type="ARBA" id="ARBA00009959"/>
    </source>
</evidence>
<comment type="function">
    <text evidence="9">CRISPR (clustered regularly interspaced short palindromic repeat), is an adaptive immune system that provides protection against mobile genetic elements (viruses, transposable elements and conjugative plasmids). CRISPR clusters contain sequences complementary to antecedent mobile elements and target invading nucleic acids. CRISPR clusters are transcribed and processed into CRISPR RNA (crRNA). Functions as a ssRNA-specific endoribonuclease. Involved in the integration of spacer DNA into the CRISPR cassette.</text>
</comment>
<name>A0A292IJW4_9MOLU</name>